<accession>A0AAE0MN13</accession>
<reference evidence="7" key="1">
    <citation type="journal article" date="2023" name="Mol. Phylogenet. Evol.">
        <title>Genome-scale phylogeny and comparative genomics of the fungal order Sordariales.</title>
        <authorList>
            <person name="Hensen N."/>
            <person name="Bonometti L."/>
            <person name="Westerberg I."/>
            <person name="Brannstrom I.O."/>
            <person name="Guillou S."/>
            <person name="Cros-Aarteil S."/>
            <person name="Calhoun S."/>
            <person name="Haridas S."/>
            <person name="Kuo A."/>
            <person name="Mondo S."/>
            <person name="Pangilinan J."/>
            <person name="Riley R."/>
            <person name="LaButti K."/>
            <person name="Andreopoulos B."/>
            <person name="Lipzen A."/>
            <person name="Chen C."/>
            <person name="Yan M."/>
            <person name="Daum C."/>
            <person name="Ng V."/>
            <person name="Clum A."/>
            <person name="Steindorff A."/>
            <person name="Ohm R.A."/>
            <person name="Martin F."/>
            <person name="Silar P."/>
            <person name="Natvig D.O."/>
            <person name="Lalanne C."/>
            <person name="Gautier V."/>
            <person name="Ament-Velasquez S.L."/>
            <person name="Kruys A."/>
            <person name="Hutchinson M.I."/>
            <person name="Powell A.J."/>
            <person name="Barry K."/>
            <person name="Miller A.N."/>
            <person name="Grigoriev I.V."/>
            <person name="Debuchy R."/>
            <person name="Gladieux P."/>
            <person name="Hiltunen Thoren M."/>
            <person name="Johannesson H."/>
        </authorList>
    </citation>
    <scope>NUCLEOTIDE SEQUENCE</scope>
    <source>
        <strain evidence="7">CBS 560.94</strain>
    </source>
</reference>
<comment type="similarity">
    <text evidence="2">Belongs to the glycosyltransferase 32 family.</text>
</comment>
<evidence type="ECO:0000313" key="8">
    <source>
        <dbReference type="Proteomes" id="UP001278500"/>
    </source>
</evidence>
<feature type="transmembrane region" description="Helical" evidence="4">
    <location>
        <begin position="817"/>
        <end position="841"/>
    </location>
</feature>
<dbReference type="InterPro" id="IPR006094">
    <property type="entry name" value="Oxid_FAD_bind_N"/>
</dbReference>
<comment type="similarity">
    <text evidence="1">Belongs to the oxygen-dependent FAD-linked oxidoreductase family.</text>
</comment>
<dbReference type="SUPFAM" id="SSF56176">
    <property type="entry name" value="FAD-binding/transporter-associated domain-like"/>
    <property type="match status" value="1"/>
</dbReference>
<dbReference type="InterPro" id="IPR050432">
    <property type="entry name" value="FAD-linked_Oxidoreductases_BP"/>
</dbReference>
<dbReference type="GO" id="GO:0016491">
    <property type="term" value="F:oxidoreductase activity"/>
    <property type="evidence" value="ECO:0007669"/>
    <property type="project" value="UniProtKB-KW"/>
</dbReference>
<dbReference type="Pfam" id="PF08031">
    <property type="entry name" value="BBE"/>
    <property type="match status" value="1"/>
</dbReference>
<dbReference type="SUPFAM" id="SSF53448">
    <property type="entry name" value="Nucleotide-diphospho-sugar transferases"/>
    <property type="match status" value="1"/>
</dbReference>
<dbReference type="PANTHER" id="PTHR13878:SF91">
    <property type="entry name" value="FAD BINDING DOMAIN PROTEIN (AFU_ORTHOLOGUE AFUA_6G12070)-RELATED"/>
    <property type="match status" value="1"/>
</dbReference>
<feature type="chain" id="PRO_5042052809" description="FAD-binding PCMH-type domain-containing protein" evidence="5">
    <location>
        <begin position="16"/>
        <end position="870"/>
    </location>
</feature>
<keyword evidence="5" id="KW-0732">Signal</keyword>
<dbReference type="InterPro" id="IPR036318">
    <property type="entry name" value="FAD-bd_PCMH-like_sf"/>
</dbReference>
<keyword evidence="4" id="KW-0812">Transmembrane</keyword>
<feature type="domain" description="FAD-binding PCMH-type" evidence="6">
    <location>
        <begin position="124"/>
        <end position="310"/>
    </location>
</feature>
<dbReference type="RefSeq" id="XP_062678047.1">
    <property type="nucleotide sequence ID" value="XM_062829940.1"/>
</dbReference>
<keyword evidence="4" id="KW-1133">Transmembrane helix</keyword>
<dbReference type="InterPro" id="IPR007577">
    <property type="entry name" value="GlycoTrfase_DXD_sugar-bd_CS"/>
</dbReference>
<dbReference type="PROSITE" id="PS51387">
    <property type="entry name" value="FAD_PCMH"/>
    <property type="match status" value="1"/>
</dbReference>
<dbReference type="PANTHER" id="PTHR13878">
    <property type="entry name" value="GULONOLACTONE OXIDASE"/>
    <property type="match status" value="1"/>
</dbReference>
<keyword evidence="8" id="KW-1185">Reference proteome</keyword>
<dbReference type="GeneID" id="87867094"/>
<sequence>MCSLLLLVVMPFASASPFAPHDTRLTTKDITDFPSVAFGSADAEWDRLNRTLNGALLKPLPPGSVCYPSSPNYNPSACSSLFTKTYYLDDPVSPAQQWTTGNTCLPARNLNTTGNWNSTLTCTQGGFPVYVVNATSVRDVQAAVNFARNKNLRLVIKNTGHDFVGRNTSAGVLSIWTHHLKSFEFLPQYAQRGPNHPYSGPAARVGAGVQIKEGRVFSEKYNITLVGGSCATVGSFGGWLAGGGHSELSSMYGLGVDQALEMGVVTAGGRHRVVSAESKGRERELFWALRGGGGSTYGVVTSVVVKAHPAINLTVADFFEVFWKGLNAVYAFGIPTVDVGGYLWTQALSMGNGSGSFLMQVKVQMPGRTIFETTEFVQPLFAKLQSLRILVSTATVTTIVYGAPRSEPEGPLPNMLFASRLFPRSSFTNSILFSSTMSAVRAAVEAGFFFHGLNLSPTLRAGGYSYPSAVNPVWRETVMHADLFGYMDAIREATPGGGSYLNEADLEEPDWQHAFWGSNYEKLMGVKREWDPWGVFWAPATHQYHAGSALALHKLLPTMPAITVRFLGLAALSAVILLNIPNTRAMIHIAHYFASPSLTQADVASTFNTPSEGKDQFIPKIIHQIHHNWQDLINETIPADWDVRQTCTITNPDFEYRLWTVNSSRQFIETHYEWLLETYDSYSCPVQRVNALRYFLMRHYGGIYIDPNYGCSRDLEPLLYYPAWVLNGGHGIAGARPHHPYWIMMTESLTSRGHRFLSPHLTITHSGGPEFESAIWKKYHAQLPTKPRKVDRVYRIKMGHREVFFKRQNGGFKDNNFGYIGSTEALLGYLLLFAMFTLWVARSWHARKTHQCEYQKLLPAKDVAGGYGTV</sequence>
<comment type="caution">
    <text evidence="7">The sequence shown here is derived from an EMBL/GenBank/DDBJ whole genome shotgun (WGS) entry which is preliminary data.</text>
</comment>
<name>A0AAE0MN13_9PEZI</name>
<evidence type="ECO:0000256" key="2">
    <source>
        <dbReference type="ARBA" id="ARBA00009003"/>
    </source>
</evidence>
<evidence type="ECO:0000256" key="4">
    <source>
        <dbReference type="SAM" id="Phobius"/>
    </source>
</evidence>
<dbReference type="Gene3D" id="3.30.465.10">
    <property type="match status" value="2"/>
</dbReference>
<evidence type="ECO:0000256" key="5">
    <source>
        <dbReference type="SAM" id="SignalP"/>
    </source>
</evidence>
<dbReference type="GO" id="GO:0071949">
    <property type="term" value="F:FAD binding"/>
    <property type="evidence" value="ECO:0007669"/>
    <property type="project" value="InterPro"/>
</dbReference>
<dbReference type="AlphaFoldDB" id="A0AAE0MN13"/>
<keyword evidence="3" id="KW-0560">Oxidoreductase</keyword>
<dbReference type="InterPro" id="IPR029044">
    <property type="entry name" value="Nucleotide-diphossugar_trans"/>
</dbReference>
<dbReference type="InterPro" id="IPR012951">
    <property type="entry name" value="BBE"/>
</dbReference>
<dbReference type="Gene3D" id="3.90.550.20">
    <property type="match status" value="1"/>
</dbReference>
<evidence type="ECO:0000256" key="1">
    <source>
        <dbReference type="ARBA" id="ARBA00005466"/>
    </source>
</evidence>
<protein>
    <recommendedName>
        <fullName evidence="6">FAD-binding PCMH-type domain-containing protein</fullName>
    </recommendedName>
</protein>
<dbReference type="GO" id="GO:1901135">
    <property type="term" value="P:carbohydrate derivative metabolic process"/>
    <property type="evidence" value="ECO:0007669"/>
    <property type="project" value="UniProtKB-ARBA"/>
</dbReference>
<dbReference type="Gene3D" id="3.40.462.20">
    <property type="match status" value="1"/>
</dbReference>
<keyword evidence="4" id="KW-0472">Membrane</keyword>
<dbReference type="EMBL" id="JAUEPP010000008">
    <property type="protein sequence ID" value="KAK3338596.1"/>
    <property type="molecule type" value="Genomic_DNA"/>
</dbReference>
<dbReference type="InterPro" id="IPR016169">
    <property type="entry name" value="FAD-bd_PCMH_sub2"/>
</dbReference>
<dbReference type="InterPro" id="IPR016166">
    <property type="entry name" value="FAD-bd_PCMH"/>
</dbReference>
<dbReference type="Pfam" id="PF04488">
    <property type="entry name" value="Gly_transf_sug"/>
    <property type="match status" value="1"/>
</dbReference>
<dbReference type="Proteomes" id="UP001278500">
    <property type="component" value="Unassembled WGS sequence"/>
</dbReference>
<gene>
    <name evidence="7" type="ORF">B0H65DRAFT_553054</name>
</gene>
<evidence type="ECO:0000313" key="7">
    <source>
        <dbReference type="EMBL" id="KAK3338596.1"/>
    </source>
</evidence>
<evidence type="ECO:0000259" key="6">
    <source>
        <dbReference type="PROSITE" id="PS51387"/>
    </source>
</evidence>
<dbReference type="Pfam" id="PF01565">
    <property type="entry name" value="FAD_binding_4"/>
    <property type="match status" value="1"/>
</dbReference>
<evidence type="ECO:0000256" key="3">
    <source>
        <dbReference type="ARBA" id="ARBA00023002"/>
    </source>
</evidence>
<reference evidence="7" key="2">
    <citation type="submission" date="2023-06" db="EMBL/GenBank/DDBJ databases">
        <authorList>
            <consortium name="Lawrence Berkeley National Laboratory"/>
            <person name="Haridas S."/>
            <person name="Hensen N."/>
            <person name="Bonometti L."/>
            <person name="Westerberg I."/>
            <person name="Brannstrom I.O."/>
            <person name="Guillou S."/>
            <person name="Cros-Aarteil S."/>
            <person name="Calhoun S."/>
            <person name="Kuo A."/>
            <person name="Mondo S."/>
            <person name="Pangilinan J."/>
            <person name="Riley R."/>
            <person name="Labutti K."/>
            <person name="Andreopoulos B."/>
            <person name="Lipzen A."/>
            <person name="Chen C."/>
            <person name="Yanf M."/>
            <person name="Daum C."/>
            <person name="Ng V."/>
            <person name="Clum A."/>
            <person name="Steindorff A."/>
            <person name="Ohm R."/>
            <person name="Martin F."/>
            <person name="Silar P."/>
            <person name="Natvig D."/>
            <person name="Lalanne C."/>
            <person name="Gautier V."/>
            <person name="Ament-Velasquez S.L."/>
            <person name="Kruys A."/>
            <person name="Hutchinson M.I."/>
            <person name="Powell A.J."/>
            <person name="Barry K."/>
            <person name="Miller A.N."/>
            <person name="Grigoriev I.V."/>
            <person name="Debuchy R."/>
            <person name="Gladieux P."/>
            <person name="Thoren M.H."/>
            <person name="Johannesson H."/>
        </authorList>
    </citation>
    <scope>NUCLEOTIDE SEQUENCE</scope>
    <source>
        <strain evidence="7">CBS 560.94</strain>
    </source>
</reference>
<organism evidence="7 8">
    <name type="scientific">Neurospora tetraspora</name>
    <dbReference type="NCBI Taxonomy" id="94610"/>
    <lineage>
        <taxon>Eukaryota</taxon>
        <taxon>Fungi</taxon>
        <taxon>Dikarya</taxon>
        <taxon>Ascomycota</taxon>
        <taxon>Pezizomycotina</taxon>
        <taxon>Sordariomycetes</taxon>
        <taxon>Sordariomycetidae</taxon>
        <taxon>Sordariales</taxon>
        <taxon>Sordariaceae</taxon>
        <taxon>Neurospora</taxon>
    </lineage>
</organism>
<proteinExistence type="inferred from homology"/>
<feature type="signal peptide" evidence="5">
    <location>
        <begin position="1"/>
        <end position="15"/>
    </location>
</feature>